<evidence type="ECO:0000313" key="2">
    <source>
        <dbReference type="Proteomes" id="UP001252270"/>
    </source>
</evidence>
<name>A0ABU1GLJ7_9GAMM</name>
<sequence length="171" mass="18725">MLFIDTPRNTLHLAEAARFAGGNDAAFRLRLRQEAARFYLELKELEPSAGQYAEAASFMSDISGLALTPQHARDLLLLYPHARIRLAAFRSSQDLEVRESLAFALAHFLLGCRWPAANDRVDGERFLALLQEQARALGFPCHDEGPAVSYTAGPFANDHEALLASLGGATS</sequence>
<reference evidence="1 2" key="1">
    <citation type="submission" date="2023-04" db="EMBL/GenBank/DDBJ databases">
        <title>A long-awaited taxogenomic arrangement of the family Halomonadaceae.</title>
        <authorList>
            <person name="De La Haba R."/>
            <person name="Chuvochina M."/>
            <person name="Wittouck S."/>
            <person name="Arahal D.R."/>
            <person name="Sanchez-Porro C."/>
            <person name="Hugenholtz P."/>
            <person name="Ventosa A."/>
        </authorList>
    </citation>
    <scope>NUCLEOTIDE SEQUENCE [LARGE SCALE GENOMIC DNA]</scope>
    <source>
        <strain evidence="1 2">DSM 17332</strain>
    </source>
</reference>
<keyword evidence="2" id="KW-1185">Reference proteome</keyword>
<dbReference type="Proteomes" id="UP001252270">
    <property type="component" value="Unassembled WGS sequence"/>
</dbReference>
<gene>
    <name evidence="1" type="ORF">QC820_06145</name>
</gene>
<organism evidence="1 2">
    <name type="scientific">Halomonas mongoliensis</name>
    <dbReference type="NCBI Taxonomy" id="321265"/>
    <lineage>
        <taxon>Bacteria</taxon>
        <taxon>Pseudomonadati</taxon>
        <taxon>Pseudomonadota</taxon>
        <taxon>Gammaproteobacteria</taxon>
        <taxon>Oceanospirillales</taxon>
        <taxon>Halomonadaceae</taxon>
        <taxon>Halomonas</taxon>
    </lineage>
</organism>
<proteinExistence type="predicted"/>
<evidence type="ECO:0000313" key="1">
    <source>
        <dbReference type="EMBL" id="MDR5892392.1"/>
    </source>
</evidence>
<protein>
    <submittedName>
        <fullName evidence="1">Uncharacterized protein</fullName>
    </submittedName>
</protein>
<dbReference type="RefSeq" id="WP_309636189.1">
    <property type="nucleotide sequence ID" value="NZ_JARWAL010000004.1"/>
</dbReference>
<comment type="caution">
    <text evidence="1">The sequence shown here is derived from an EMBL/GenBank/DDBJ whole genome shotgun (WGS) entry which is preliminary data.</text>
</comment>
<dbReference type="EMBL" id="JARWAL010000004">
    <property type="protein sequence ID" value="MDR5892392.1"/>
    <property type="molecule type" value="Genomic_DNA"/>
</dbReference>
<accession>A0ABU1GLJ7</accession>